<dbReference type="GO" id="GO:0016887">
    <property type="term" value="F:ATP hydrolysis activity"/>
    <property type="evidence" value="ECO:0007669"/>
    <property type="project" value="InterPro"/>
</dbReference>
<dbReference type="PROSITE" id="PS50893">
    <property type="entry name" value="ABC_TRANSPORTER_2"/>
    <property type="match status" value="1"/>
</dbReference>
<dbReference type="InterPro" id="IPR027417">
    <property type="entry name" value="P-loop_NTPase"/>
</dbReference>
<dbReference type="GO" id="GO:0015421">
    <property type="term" value="F:ABC-type oligopeptide transporter activity"/>
    <property type="evidence" value="ECO:0007669"/>
    <property type="project" value="TreeGrafter"/>
</dbReference>
<keyword evidence="4 10" id="KW-0812">Transmembrane</keyword>
<feature type="transmembrane region" description="Helical" evidence="10">
    <location>
        <begin position="72"/>
        <end position="96"/>
    </location>
</feature>
<dbReference type="Proteomes" id="UP001198163">
    <property type="component" value="Unassembled WGS sequence"/>
</dbReference>
<protein>
    <submittedName>
        <fullName evidence="13">ABC transporter ATP-binding protein/permease</fullName>
    </submittedName>
</protein>
<comment type="caution">
    <text evidence="13">The sequence shown here is derived from an EMBL/GenBank/DDBJ whole genome shotgun (WGS) entry which is preliminary data.</text>
</comment>
<dbReference type="FunFam" id="3.40.50.300:FF:000287">
    <property type="entry name" value="Multidrug ABC transporter ATP-binding protein"/>
    <property type="match status" value="1"/>
</dbReference>
<dbReference type="InterPro" id="IPR003593">
    <property type="entry name" value="AAA+_ATPase"/>
</dbReference>
<dbReference type="InterPro" id="IPR036640">
    <property type="entry name" value="ABC1_TM_sf"/>
</dbReference>
<dbReference type="GO" id="GO:0005524">
    <property type="term" value="F:ATP binding"/>
    <property type="evidence" value="ECO:0007669"/>
    <property type="project" value="UniProtKB-KW"/>
</dbReference>
<feature type="transmembrane region" description="Helical" evidence="10">
    <location>
        <begin position="298"/>
        <end position="323"/>
    </location>
</feature>
<feature type="transmembrane region" description="Helical" evidence="10">
    <location>
        <begin position="194"/>
        <end position="211"/>
    </location>
</feature>
<feature type="transmembrane region" description="Helical" evidence="10">
    <location>
        <begin position="116"/>
        <end position="140"/>
    </location>
</feature>
<dbReference type="Gene3D" id="3.40.50.300">
    <property type="entry name" value="P-loop containing nucleotide triphosphate hydrolases"/>
    <property type="match status" value="1"/>
</dbReference>
<dbReference type="RefSeq" id="WP_230757680.1">
    <property type="nucleotide sequence ID" value="NZ_JAINWA010000003.1"/>
</dbReference>
<keyword evidence="2" id="KW-0813">Transport</keyword>
<evidence type="ECO:0000256" key="10">
    <source>
        <dbReference type="SAM" id="Phobius"/>
    </source>
</evidence>
<proteinExistence type="predicted"/>
<feature type="transmembrane region" description="Helical" evidence="10">
    <location>
        <begin position="217"/>
        <end position="234"/>
    </location>
</feature>
<keyword evidence="6 13" id="KW-0067">ATP-binding</keyword>
<dbReference type="InterPro" id="IPR011527">
    <property type="entry name" value="ABC1_TM_dom"/>
</dbReference>
<feature type="domain" description="ABC transmembrane type-1" evidence="12">
    <location>
        <begin position="76"/>
        <end position="358"/>
    </location>
</feature>
<dbReference type="Pfam" id="PF00005">
    <property type="entry name" value="ABC_tran"/>
    <property type="match status" value="1"/>
</dbReference>
<accession>A0AAE3EJF6</accession>
<dbReference type="EMBL" id="JAINWA010000003">
    <property type="protein sequence ID" value="MCD1655817.1"/>
    <property type="molecule type" value="Genomic_DNA"/>
</dbReference>
<dbReference type="GO" id="GO:0005886">
    <property type="term" value="C:plasma membrane"/>
    <property type="evidence" value="ECO:0007669"/>
    <property type="project" value="UniProtKB-SubCell"/>
</dbReference>
<comment type="subcellular location">
    <subcellularLocation>
        <location evidence="1">Cell membrane</location>
        <topology evidence="1">Multi-pass membrane protein</topology>
    </subcellularLocation>
</comment>
<keyword evidence="7 10" id="KW-1133">Transmembrane helix</keyword>
<keyword evidence="8 10" id="KW-0472">Membrane</keyword>
<dbReference type="CDD" id="cd18547">
    <property type="entry name" value="ABC_6TM_Tm288_like"/>
    <property type="match status" value="1"/>
</dbReference>
<keyword evidence="14" id="KW-1185">Reference proteome</keyword>
<evidence type="ECO:0000256" key="4">
    <source>
        <dbReference type="ARBA" id="ARBA00022692"/>
    </source>
</evidence>
<keyword evidence="5" id="KW-0547">Nucleotide-binding</keyword>
<evidence type="ECO:0000256" key="8">
    <source>
        <dbReference type="ARBA" id="ARBA00023136"/>
    </source>
</evidence>
<dbReference type="PANTHER" id="PTHR43394">
    <property type="entry name" value="ATP-DEPENDENT PERMEASE MDL1, MITOCHONDRIAL"/>
    <property type="match status" value="1"/>
</dbReference>
<dbReference type="FunFam" id="1.20.1560.10:FF:000011">
    <property type="entry name" value="Multidrug ABC transporter ATP-binding protein"/>
    <property type="match status" value="1"/>
</dbReference>
<gene>
    <name evidence="13" type="ORF">K7J14_14055</name>
</gene>
<evidence type="ECO:0000313" key="14">
    <source>
        <dbReference type="Proteomes" id="UP001198163"/>
    </source>
</evidence>
<evidence type="ECO:0000256" key="1">
    <source>
        <dbReference type="ARBA" id="ARBA00004651"/>
    </source>
</evidence>
<name>A0AAE3EJF6_9SPIR</name>
<evidence type="ECO:0000256" key="5">
    <source>
        <dbReference type="ARBA" id="ARBA00022741"/>
    </source>
</evidence>
<dbReference type="Pfam" id="PF00664">
    <property type="entry name" value="ABC_membrane"/>
    <property type="match status" value="1"/>
</dbReference>
<dbReference type="PROSITE" id="PS50929">
    <property type="entry name" value="ABC_TM1F"/>
    <property type="match status" value="1"/>
</dbReference>
<dbReference type="InterPro" id="IPR003439">
    <property type="entry name" value="ABC_transporter-like_ATP-bd"/>
</dbReference>
<evidence type="ECO:0000256" key="9">
    <source>
        <dbReference type="SAM" id="MobiDB-lite"/>
    </source>
</evidence>
<reference evidence="13" key="1">
    <citation type="submission" date="2021-08" db="EMBL/GenBank/DDBJ databases">
        <title>Comparative analyses of Brucepasteria parasyntrophica and Teretinema zuelzerae.</title>
        <authorList>
            <person name="Song Y."/>
            <person name="Brune A."/>
        </authorList>
    </citation>
    <scope>NUCLEOTIDE SEQUENCE</scope>
    <source>
        <strain evidence="13">DSM 1903</strain>
    </source>
</reference>
<dbReference type="CDD" id="cd03254">
    <property type="entry name" value="ABCC_Glucan_exporter_like"/>
    <property type="match status" value="1"/>
</dbReference>
<dbReference type="SUPFAM" id="SSF52540">
    <property type="entry name" value="P-loop containing nucleoside triphosphate hydrolases"/>
    <property type="match status" value="1"/>
</dbReference>
<keyword evidence="3" id="KW-1003">Cell membrane</keyword>
<dbReference type="PANTHER" id="PTHR43394:SF1">
    <property type="entry name" value="ATP-BINDING CASSETTE SUB-FAMILY B MEMBER 10, MITOCHONDRIAL"/>
    <property type="match status" value="1"/>
</dbReference>
<evidence type="ECO:0000256" key="3">
    <source>
        <dbReference type="ARBA" id="ARBA00022475"/>
    </source>
</evidence>
<feature type="region of interest" description="Disordered" evidence="9">
    <location>
        <begin position="1"/>
        <end position="50"/>
    </location>
</feature>
<feature type="compositionally biased region" description="Gly residues" evidence="9">
    <location>
        <begin position="21"/>
        <end position="46"/>
    </location>
</feature>
<dbReference type="InterPro" id="IPR039421">
    <property type="entry name" value="Type_1_exporter"/>
</dbReference>
<dbReference type="Gene3D" id="1.20.1560.10">
    <property type="entry name" value="ABC transporter type 1, transmembrane domain"/>
    <property type="match status" value="1"/>
</dbReference>
<dbReference type="AlphaFoldDB" id="A0AAE3EJF6"/>
<feature type="domain" description="ABC transporter" evidence="11">
    <location>
        <begin position="392"/>
        <end position="626"/>
    </location>
</feature>
<dbReference type="SUPFAM" id="SSF90123">
    <property type="entry name" value="ABC transporter transmembrane region"/>
    <property type="match status" value="1"/>
</dbReference>
<dbReference type="SMART" id="SM00382">
    <property type="entry name" value="AAA"/>
    <property type="match status" value="1"/>
</dbReference>
<evidence type="ECO:0000259" key="12">
    <source>
        <dbReference type="PROSITE" id="PS50929"/>
    </source>
</evidence>
<evidence type="ECO:0000256" key="6">
    <source>
        <dbReference type="ARBA" id="ARBA00022840"/>
    </source>
</evidence>
<evidence type="ECO:0000313" key="13">
    <source>
        <dbReference type="EMBL" id="MCD1655817.1"/>
    </source>
</evidence>
<evidence type="ECO:0000259" key="11">
    <source>
        <dbReference type="PROSITE" id="PS50893"/>
    </source>
</evidence>
<evidence type="ECO:0000256" key="7">
    <source>
        <dbReference type="ARBA" id="ARBA00022989"/>
    </source>
</evidence>
<sequence length="636" mass="68442">MSVDDKERNSSSAEQNAARGFGPGAGRGLLGGRGPGPGGPGRGGPMGMMPGEKARDFGGSLLSLKRYLSSHLALIAASLVLSAGSTVFAVLSPVLLGRITTNVFGGPDFQFIAKSILVLSILYGLSSLLNWLQAFIMSGISMKVSYSLRRDLEAKLHRLPLSYFDNRARGDILSVLTNDVDTVTQTLNQSLSQIISSVAMLSGILIMMAAISIPMTLASAIVLPLSLVFVQFIVRKSQPYFRKQQESIAALNGHVQEMYSCHSVVLAFGGESAAVKTFESHNRDLHASAWKSQFFSGLMMPVLGGIANIGYVVIALVGGFLAVRGLLSVGNIQAFVQYVRQFNQPIAQAANISNVLQSMAAAAERIFAFLGEAEEESGGGTAFPRGSVKGSVEFDDVRFSYVPGKPVIRGFSARVEPGMKVAIVGPTGAGKTTMVKLLMRFYPVESGSISVDGLDAHRLDRRDLRSAFGMVLQDTWLYRGSIRENIRYGRLDAGDEEVVEAASCAQADHFIRSLPGGYDFVINEDATNISRGEKQLLTIARAILADPPILILDEATSSVDSLTEVLIQKAMDALMSGRTSFVIAHRLSTIKNADLVLVMKDGDVVEQGTHDSLLRKRGLYSELYESQFEPEEAPRS</sequence>
<organism evidence="13 14">
    <name type="scientific">Teretinema zuelzerae</name>
    <dbReference type="NCBI Taxonomy" id="156"/>
    <lineage>
        <taxon>Bacteria</taxon>
        <taxon>Pseudomonadati</taxon>
        <taxon>Spirochaetota</taxon>
        <taxon>Spirochaetia</taxon>
        <taxon>Spirochaetales</taxon>
        <taxon>Treponemataceae</taxon>
        <taxon>Teretinema</taxon>
    </lineage>
</organism>
<evidence type="ECO:0000256" key="2">
    <source>
        <dbReference type="ARBA" id="ARBA00022448"/>
    </source>
</evidence>